<evidence type="ECO:0000256" key="6">
    <source>
        <dbReference type="ARBA" id="ARBA00022527"/>
    </source>
</evidence>
<feature type="domain" description="Protein kinase" evidence="22">
    <location>
        <begin position="667"/>
        <end position="979"/>
    </location>
</feature>
<keyword evidence="14" id="KW-0418">Kinase</keyword>
<evidence type="ECO:0000256" key="19">
    <source>
        <dbReference type="ARBA" id="ARBA00023180"/>
    </source>
</evidence>
<evidence type="ECO:0000256" key="8">
    <source>
        <dbReference type="ARBA" id="ARBA00022614"/>
    </source>
</evidence>
<dbReference type="FunFam" id="1.10.510.10:FF:000358">
    <property type="entry name" value="Putative leucine-rich repeat receptor-like serine/threonine-protein kinase"/>
    <property type="match status" value="1"/>
</dbReference>
<dbReference type="InterPro" id="IPR008271">
    <property type="entry name" value="Ser/Thr_kinase_AS"/>
</dbReference>
<dbReference type="InterPro" id="IPR011009">
    <property type="entry name" value="Kinase-like_dom_sf"/>
</dbReference>
<dbReference type="Gene3D" id="3.30.200.20">
    <property type="entry name" value="Phosphorylase Kinase, domain 1"/>
    <property type="match status" value="4"/>
</dbReference>
<feature type="domain" description="Protein kinase" evidence="22">
    <location>
        <begin position="46"/>
        <end position="301"/>
    </location>
</feature>
<dbReference type="InterPro" id="IPR004041">
    <property type="entry name" value="NAF_dom"/>
</dbReference>
<dbReference type="GO" id="GO:0009506">
    <property type="term" value="C:plasmodesma"/>
    <property type="evidence" value="ECO:0007669"/>
    <property type="project" value="TreeGrafter"/>
</dbReference>
<dbReference type="Proteomes" id="UP000326396">
    <property type="component" value="Linkage Group LG1"/>
</dbReference>
<evidence type="ECO:0000256" key="2">
    <source>
        <dbReference type="ARBA" id="ARBA00004162"/>
    </source>
</evidence>
<dbReference type="InterPro" id="IPR025886">
    <property type="entry name" value="PP2-like"/>
</dbReference>
<dbReference type="PROSITE" id="PS50011">
    <property type="entry name" value="PROTEIN_KINASE_DOM"/>
    <property type="match status" value="5"/>
</dbReference>
<dbReference type="OrthoDB" id="1694824at2759"/>
<name>A0A5N6Q2D2_9ASTR</name>
<evidence type="ECO:0000313" key="25">
    <source>
        <dbReference type="Proteomes" id="UP000326396"/>
    </source>
</evidence>
<dbReference type="GO" id="GO:0004714">
    <property type="term" value="F:transmembrane receptor protein tyrosine kinase activity"/>
    <property type="evidence" value="ECO:0007669"/>
    <property type="project" value="InterPro"/>
</dbReference>
<dbReference type="PROSITE" id="PS50816">
    <property type="entry name" value="NAF"/>
    <property type="match status" value="1"/>
</dbReference>
<keyword evidence="18" id="KW-0675">Receptor</keyword>
<dbReference type="GO" id="GO:0004674">
    <property type="term" value="F:protein serine/threonine kinase activity"/>
    <property type="evidence" value="ECO:0007669"/>
    <property type="project" value="UniProtKB-KW"/>
</dbReference>
<dbReference type="InterPro" id="IPR001245">
    <property type="entry name" value="Ser-Thr/Tyr_kinase_cat_dom"/>
</dbReference>
<comment type="catalytic activity">
    <reaction evidence="21">
        <text>L-seryl-[protein] + ATP = O-phospho-L-seryl-[protein] + ADP + H(+)</text>
        <dbReference type="Rhea" id="RHEA:17989"/>
        <dbReference type="Rhea" id="RHEA-COMP:9863"/>
        <dbReference type="Rhea" id="RHEA-COMP:11604"/>
        <dbReference type="ChEBI" id="CHEBI:15378"/>
        <dbReference type="ChEBI" id="CHEBI:29999"/>
        <dbReference type="ChEBI" id="CHEBI:30616"/>
        <dbReference type="ChEBI" id="CHEBI:83421"/>
        <dbReference type="ChEBI" id="CHEBI:456216"/>
        <dbReference type="EC" id="2.7.11.1"/>
    </reaction>
</comment>
<keyword evidence="25" id="KW-1185">Reference proteome</keyword>
<dbReference type="GO" id="GO:0005886">
    <property type="term" value="C:plasma membrane"/>
    <property type="evidence" value="ECO:0007669"/>
    <property type="project" value="UniProtKB-SubCell"/>
</dbReference>
<evidence type="ECO:0000256" key="15">
    <source>
        <dbReference type="ARBA" id="ARBA00022840"/>
    </source>
</evidence>
<dbReference type="InterPro" id="IPR000719">
    <property type="entry name" value="Prot_kinase_dom"/>
</dbReference>
<keyword evidence="12" id="KW-0677">Repeat</keyword>
<accession>A0A5N6Q2D2</accession>
<dbReference type="FunFam" id="3.30.200.20:FF:000096">
    <property type="entry name" value="Non-specific serine/threonine protein kinase"/>
    <property type="match status" value="1"/>
</dbReference>
<dbReference type="Pfam" id="PF14299">
    <property type="entry name" value="PP2"/>
    <property type="match status" value="2"/>
</dbReference>
<evidence type="ECO:0000256" key="9">
    <source>
        <dbReference type="ARBA" id="ARBA00022679"/>
    </source>
</evidence>
<feature type="domain" description="Protein kinase" evidence="22">
    <location>
        <begin position="379"/>
        <end position="633"/>
    </location>
</feature>
<keyword evidence="17" id="KW-0472">Membrane</keyword>
<evidence type="ECO:0000256" key="17">
    <source>
        <dbReference type="ARBA" id="ARBA00023136"/>
    </source>
</evidence>
<keyword evidence="10" id="KW-0812">Transmembrane</keyword>
<feature type="domain" description="Protein kinase" evidence="22">
    <location>
        <begin position="1003"/>
        <end position="1307"/>
    </location>
</feature>
<keyword evidence="13" id="KW-0547">Nucleotide-binding</keyword>
<comment type="subcellular location">
    <subcellularLocation>
        <location evidence="2">Cell membrane</location>
        <topology evidence="2">Single-pass membrane protein</topology>
    </subcellularLocation>
</comment>
<evidence type="ECO:0000256" key="7">
    <source>
        <dbReference type="ARBA" id="ARBA00022553"/>
    </source>
</evidence>
<dbReference type="FunFam" id="1.10.510.10:FF:000279">
    <property type="entry name" value="Non-specific serine/threonine protein kinase"/>
    <property type="match status" value="1"/>
</dbReference>
<evidence type="ECO:0000256" key="18">
    <source>
        <dbReference type="ARBA" id="ARBA00023170"/>
    </source>
</evidence>
<evidence type="ECO:0000256" key="20">
    <source>
        <dbReference type="ARBA" id="ARBA00047899"/>
    </source>
</evidence>
<dbReference type="PANTHER" id="PTHR27003:SF471">
    <property type="entry name" value="VASCULAR ENDOTHELIAL GROWTH FACTOR RECEPTOR 2 (VEGFR2)-RELATED"/>
    <property type="match status" value="1"/>
</dbReference>
<evidence type="ECO:0000313" key="24">
    <source>
        <dbReference type="EMBL" id="KAD7477850.1"/>
    </source>
</evidence>
<dbReference type="Pfam" id="PF07714">
    <property type="entry name" value="PK_Tyr_Ser-Thr"/>
    <property type="match status" value="4"/>
</dbReference>
<evidence type="ECO:0000256" key="4">
    <source>
        <dbReference type="ARBA" id="ARBA00012513"/>
    </source>
</evidence>
<dbReference type="SMART" id="SM00220">
    <property type="entry name" value="S_TKc"/>
    <property type="match status" value="5"/>
</dbReference>
<comment type="similarity">
    <text evidence="3">Belongs to the protein kinase superfamily. CAMK Ser/Thr protein kinase family. SNF1 subfamily.</text>
</comment>
<gene>
    <name evidence="24" type="ORF">E3N88_00986</name>
</gene>
<evidence type="ECO:0000256" key="14">
    <source>
        <dbReference type="ARBA" id="ARBA00022777"/>
    </source>
</evidence>
<comment type="catalytic activity">
    <reaction evidence="20">
        <text>L-threonyl-[protein] + ATP = O-phospho-L-threonyl-[protein] + ADP + H(+)</text>
        <dbReference type="Rhea" id="RHEA:46608"/>
        <dbReference type="Rhea" id="RHEA-COMP:11060"/>
        <dbReference type="Rhea" id="RHEA-COMP:11605"/>
        <dbReference type="ChEBI" id="CHEBI:15378"/>
        <dbReference type="ChEBI" id="CHEBI:30013"/>
        <dbReference type="ChEBI" id="CHEBI:30616"/>
        <dbReference type="ChEBI" id="CHEBI:61977"/>
        <dbReference type="ChEBI" id="CHEBI:456216"/>
        <dbReference type="EC" id="2.7.11.1"/>
    </reaction>
</comment>
<keyword evidence="9" id="KW-0808">Transferase</keyword>
<dbReference type="PROSITE" id="PS00108">
    <property type="entry name" value="PROTEIN_KINASE_ST"/>
    <property type="match status" value="2"/>
</dbReference>
<evidence type="ECO:0000256" key="1">
    <source>
        <dbReference type="ARBA" id="ARBA00001936"/>
    </source>
</evidence>
<evidence type="ECO:0000256" key="16">
    <source>
        <dbReference type="ARBA" id="ARBA00022989"/>
    </source>
</evidence>
<evidence type="ECO:0000256" key="21">
    <source>
        <dbReference type="ARBA" id="ARBA00048679"/>
    </source>
</evidence>
<keyword evidence="7" id="KW-0597">Phosphoprotein</keyword>
<comment type="cofactor">
    <cofactor evidence="1">
        <name>Mn(2+)</name>
        <dbReference type="ChEBI" id="CHEBI:29035"/>
    </cofactor>
</comment>
<evidence type="ECO:0000256" key="5">
    <source>
        <dbReference type="ARBA" id="ARBA00022475"/>
    </source>
</evidence>
<dbReference type="GO" id="GO:0005524">
    <property type="term" value="F:ATP binding"/>
    <property type="evidence" value="ECO:0007669"/>
    <property type="project" value="UniProtKB-KW"/>
</dbReference>
<protein>
    <recommendedName>
        <fullName evidence="4">non-specific serine/threonine protein kinase</fullName>
        <ecNumber evidence="4">2.7.11.1</ecNumber>
    </recommendedName>
</protein>
<keyword evidence="11" id="KW-0732">Signal</keyword>
<keyword evidence="5" id="KW-1003">Cell membrane</keyword>
<dbReference type="GO" id="GO:0106310">
    <property type="term" value="F:protein serine kinase activity"/>
    <property type="evidence" value="ECO:0007669"/>
    <property type="project" value="RHEA"/>
</dbReference>
<feature type="domain" description="NAF" evidence="23">
    <location>
        <begin position="338"/>
        <end position="362"/>
    </location>
</feature>
<dbReference type="EMBL" id="SZYD01000001">
    <property type="protein sequence ID" value="KAD7477850.1"/>
    <property type="molecule type" value="Genomic_DNA"/>
</dbReference>
<evidence type="ECO:0000256" key="3">
    <source>
        <dbReference type="ARBA" id="ARBA00006234"/>
    </source>
</evidence>
<comment type="caution">
    <text evidence="24">The sequence shown here is derived from an EMBL/GenBank/DDBJ whole genome shotgun (WGS) entry which is preliminary data.</text>
</comment>
<organism evidence="24 25">
    <name type="scientific">Mikania micrantha</name>
    <name type="common">bitter vine</name>
    <dbReference type="NCBI Taxonomy" id="192012"/>
    <lineage>
        <taxon>Eukaryota</taxon>
        <taxon>Viridiplantae</taxon>
        <taxon>Streptophyta</taxon>
        <taxon>Embryophyta</taxon>
        <taxon>Tracheophyta</taxon>
        <taxon>Spermatophyta</taxon>
        <taxon>Magnoliopsida</taxon>
        <taxon>eudicotyledons</taxon>
        <taxon>Gunneridae</taxon>
        <taxon>Pentapetalae</taxon>
        <taxon>asterids</taxon>
        <taxon>campanulids</taxon>
        <taxon>Asterales</taxon>
        <taxon>Asteraceae</taxon>
        <taxon>Asteroideae</taxon>
        <taxon>Heliantheae alliance</taxon>
        <taxon>Eupatorieae</taxon>
        <taxon>Mikania</taxon>
    </lineage>
</organism>
<dbReference type="GO" id="GO:0007165">
    <property type="term" value="P:signal transduction"/>
    <property type="evidence" value="ECO:0007669"/>
    <property type="project" value="InterPro"/>
</dbReference>
<dbReference type="SUPFAM" id="SSF56112">
    <property type="entry name" value="Protein kinase-like (PK-like)"/>
    <property type="match status" value="5"/>
</dbReference>
<keyword evidence="16" id="KW-1133">Transmembrane helix</keyword>
<reference evidence="24 25" key="1">
    <citation type="submission" date="2019-05" db="EMBL/GenBank/DDBJ databases">
        <title>Mikania micrantha, genome provides insights into the molecular mechanism of rapid growth.</title>
        <authorList>
            <person name="Liu B."/>
        </authorList>
    </citation>
    <scope>NUCLEOTIDE SEQUENCE [LARGE SCALE GENOMIC DNA]</scope>
    <source>
        <strain evidence="24">NLD-2019</strain>
        <tissue evidence="24">Leaf</tissue>
    </source>
</reference>
<sequence>MRRLITGLCPEISDRELSEESSSSNLCLFQIIKNELSQIKSIFGKYEMGKTIGEGPFSKMKFARNAQTGEPVCLKIFDKDKVLKNKLIEQITMEITTMKLIKHPNVVRLYEVMGSKTKIYMVFEFVTGGDLFDKIVKLGRMRENEARKYFQQLINAVDCCHSRGVYHRDLKPENLLLDASGNLKVSDFAMSALSRQVRDDGLLNTTCGSPNYVAPEVLKNRGYDGAAADLWSCGVILYALLAGFLPFDDSNLVNLYKKIMTADFTCPSWFSFSAMKLINRILDPNPMTRITISELKHNEWFSKDFKQNELMEIEETGSDDLEATFQKLEYHSTEKKEEHLASMNAFELITMSKGLNLGSFFDMEQGYRFEDILSATTNFSDENLIAEGAFGKVYKGQLLQSGNSMNVAIRRFDCKYGKGDELQMEISMLKSLKHKNIVSIFKRFDENNEKIIIYEQSFHGTLYQHLSDPTLTWTQRLQICLGVAHALDYIHYDVIHCDISSSKIFLDKDWEPKIYGFELSTTYPQSLRHRLLFSRYFDTSNMTPKYDVYSFGVLLFEVLCGRKPMITNEGVQEEVDQIIDPKLRKQMDSQSLALFTNIANNCLNQYLVQRPTMDQIVKELEDVLELQLKHANLEHSIAADAGTPSNSVKMEFLKISLSEIRLATNDFDESYSIGCGGYGVVYKAILDVLDIQSFSSMEGKHKDELPKTSKTVAIKRIFNRADEQGKQGFLTEIELLTSCKHPNIVSLLGFSKEAREMILVYEYAFKGSLSDYLGSSGKTINLTWAQRLQICLDIAHGINYLHTNMEGKPRIIHRDIKSENILLDENLKAKVADFGLSIFHPMKQQASTIYTKNIAGTQVYMDPEYLTTFKYKRESDVYSFGVVLFEVLSGSLAYDPRYTCENDLGLAPIARRRFSEGTLKELIDPEIIQEDDDRILTLNRGPNQASFDTFSKIAYQCLAETQAKRPTMEVVVTELQKALNLQGDSMVISRFLLSDIVLATKNFAEINCIGLDMNGEVYKAELEHFGNNGLLETKGKNNGEPSNKHITVAIKRITSRIGVQGKQGFFSELEMRTSYKHPNIVSLLGFCDEGDELILVYENASKKSLDDYLKNADTLKSLTWTQRLHLCLNIAFGLNHLHTKMNNVHGDIRSANILLDENLEVKIAYFGISKLNPTNKEVHMKVYEDPEYEKRGKFSRESDIYSFGVILFEIFSWRLAYDSVYIGINDRGLAPIARRCINDGTLESLMDPKLKEENDEDIFTSNGGPNQDSLNTFLKIASKCLEKAVEHPTMETIIKELEIALHFHEILHKKLKMSLKNIASATENFDEKNCVQSGSFWKAYKGELLLQQDNSNTSGRTTIVAKRWVSNYSHGYHQFRTEVNTLFKCKHDNIIGLIGYCNEMDEKIIVYEHMSNGSLDKCLKDAYLTWMKRLKICIDVASGLEFLHQGGVAIKKVVHRGIKSSSILLSNDWKAKISNMELASLDLLHQNMEHVSDSAYDAFGYLDPLYKQGFLTEESDIYSLGVVLFEILCGRLAWAEGCKDHSQSLGPLAKRCYGEGKLDDIVFDGIKEQIGPESLATFANIAYRCLLDKSEERPTAREVVMQLKKVLDVQEDYEVWEAELPKDYKDIIKMSKTPEIYSTAKRKDLYNTLSKGILIQEGKVWFSLGSNGERNEMVSASQFSYGNHQKHIWRSVQESRFDKIAEMSDISHLNIHIKIRTRSLSPGVNYGVHLVFKFCGARKSVAKRMYVNLTYKMGNETFHAYFATWREDEWMTIELYRFLNHKELDTVELDFLLESFSRFYCGKRSIYVEGVELRAVVDNASFKEKHEENDDVIEVQQVNMDPMQQMPTVDAPFDICSVFTRTLLKLFSWRNNEKQNYMLSANEAFCDSLNAGRFTFKPSTKSRFQKVIELLSTHVFLIKCKIKSQLLLQNTEYVCYLVFKLSEKCCGLHCPVIVRDLRKRKNQQTEVVYFRSPSLWNIDDVNRIPQEREDGWMEVCVWKFRSNYDQLQNNCISMNLKFVSYEGTMSGLIVSGLEFRPM</sequence>
<dbReference type="InterPro" id="IPR018451">
    <property type="entry name" value="NAF/FISL_domain"/>
</dbReference>
<dbReference type="Gene3D" id="1.10.510.10">
    <property type="entry name" value="Transferase(Phosphotransferase) domain 1"/>
    <property type="match status" value="5"/>
</dbReference>
<dbReference type="EC" id="2.7.11.1" evidence="4"/>
<dbReference type="PANTHER" id="PTHR27003">
    <property type="entry name" value="OS07G0166700 PROTEIN"/>
    <property type="match status" value="1"/>
</dbReference>
<dbReference type="Pfam" id="PF00069">
    <property type="entry name" value="Pkinase"/>
    <property type="match status" value="1"/>
</dbReference>
<keyword evidence="19" id="KW-0325">Glycoprotein</keyword>
<evidence type="ECO:0000256" key="13">
    <source>
        <dbReference type="ARBA" id="ARBA00022741"/>
    </source>
</evidence>
<keyword evidence="6" id="KW-0723">Serine/threonine-protein kinase</keyword>
<keyword evidence="8" id="KW-0433">Leucine-rich repeat</keyword>
<evidence type="ECO:0000256" key="12">
    <source>
        <dbReference type="ARBA" id="ARBA00022737"/>
    </source>
</evidence>
<evidence type="ECO:0000259" key="23">
    <source>
        <dbReference type="PROSITE" id="PS50816"/>
    </source>
</evidence>
<evidence type="ECO:0000259" key="22">
    <source>
        <dbReference type="PROSITE" id="PS50011"/>
    </source>
</evidence>
<evidence type="ECO:0000256" key="11">
    <source>
        <dbReference type="ARBA" id="ARBA00022729"/>
    </source>
</evidence>
<keyword evidence="15" id="KW-0067">ATP-binding</keyword>
<dbReference type="Pfam" id="PF03822">
    <property type="entry name" value="NAF"/>
    <property type="match status" value="1"/>
</dbReference>
<dbReference type="InterPro" id="IPR045272">
    <property type="entry name" value="ANXUR1/2-like"/>
</dbReference>
<proteinExistence type="inferred from homology"/>
<feature type="domain" description="Protein kinase" evidence="22">
    <location>
        <begin position="1325"/>
        <end position="1607"/>
    </location>
</feature>
<evidence type="ECO:0000256" key="10">
    <source>
        <dbReference type="ARBA" id="ARBA00022692"/>
    </source>
</evidence>